<accession>A0A8G2BLU4</accession>
<dbReference type="InterPro" id="IPR036291">
    <property type="entry name" value="NAD(P)-bd_dom_sf"/>
</dbReference>
<dbReference type="InterPro" id="IPR008927">
    <property type="entry name" value="6-PGluconate_DH-like_C_sf"/>
</dbReference>
<dbReference type="PROSITE" id="PS00895">
    <property type="entry name" value="3_HYDROXYISOBUT_DH"/>
    <property type="match status" value="1"/>
</dbReference>
<dbReference type="RefSeq" id="WP_245702133.1">
    <property type="nucleotide sequence ID" value="NZ_FNBW01000018.1"/>
</dbReference>
<dbReference type="Gene3D" id="3.40.50.720">
    <property type="entry name" value="NAD(P)-binding Rossmann-like Domain"/>
    <property type="match status" value="1"/>
</dbReference>
<dbReference type="InterPro" id="IPR002204">
    <property type="entry name" value="3-OH-isobutyrate_DH-rel_CS"/>
</dbReference>
<evidence type="ECO:0000313" key="7">
    <source>
        <dbReference type="EMBL" id="SDG45609.1"/>
    </source>
</evidence>
<evidence type="ECO:0000259" key="6">
    <source>
        <dbReference type="Pfam" id="PF14833"/>
    </source>
</evidence>
<comment type="similarity">
    <text evidence="1">Belongs to the HIBADH-related family.</text>
</comment>
<name>A0A8G2BLU4_9PROT</name>
<evidence type="ECO:0000256" key="3">
    <source>
        <dbReference type="ARBA" id="ARBA00023027"/>
    </source>
</evidence>
<keyword evidence="3" id="KW-0520">NAD</keyword>
<dbReference type="GO" id="GO:0016491">
    <property type="term" value="F:oxidoreductase activity"/>
    <property type="evidence" value="ECO:0007669"/>
    <property type="project" value="UniProtKB-KW"/>
</dbReference>
<feature type="active site" evidence="4">
    <location>
        <position position="195"/>
    </location>
</feature>
<evidence type="ECO:0000259" key="5">
    <source>
        <dbReference type="Pfam" id="PF03446"/>
    </source>
</evidence>
<evidence type="ECO:0000313" key="8">
    <source>
        <dbReference type="Proteomes" id="UP000198615"/>
    </source>
</evidence>
<dbReference type="Proteomes" id="UP000198615">
    <property type="component" value="Unassembled WGS sequence"/>
</dbReference>
<sequence>MTEPHNASAETPAQPVLRGRRIGLVGLGLMGEPMARRLASAGAELSLWNRSIEKAEALAAEFAGVTAQPSPKHVAEASDIVIVMVSDAEAVREVVFDPVDDSWGVLHGLAEGGVLVDMGTTGQPATLDYAGRLRMTCGNWVDAPVSGGTTAAEDGSLTIMVGATDPDFARIEPVLKVLGRRITHVGAVGAGQVAKTANQMIVGMTIGAVAEAMALAKRSGVEPAVLREAITGGFADSRILELHGERMATGDFRARAKATIQRKDMRAAVALADQAGIDLPGLMTNAALWEDMVEGGLGDLDHSALILAIDPPDEA</sequence>
<dbReference type="PANTHER" id="PTHR43060:SF15">
    <property type="entry name" value="3-HYDROXYISOBUTYRATE DEHYDROGENASE-LIKE 1, MITOCHONDRIAL-RELATED"/>
    <property type="match status" value="1"/>
</dbReference>
<dbReference type="Gene3D" id="1.10.1040.10">
    <property type="entry name" value="N-(1-d-carboxylethyl)-l-norvaline Dehydrogenase, domain 2"/>
    <property type="match status" value="1"/>
</dbReference>
<proteinExistence type="inferred from homology"/>
<dbReference type="GO" id="GO:0050661">
    <property type="term" value="F:NADP binding"/>
    <property type="evidence" value="ECO:0007669"/>
    <property type="project" value="InterPro"/>
</dbReference>
<keyword evidence="8" id="KW-1185">Reference proteome</keyword>
<dbReference type="SUPFAM" id="SSF48179">
    <property type="entry name" value="6-phosphogluconate dehydrogenase C-terminal domain-like"/>
    <property type="match status" value="1"/>
</dbReference>
<feature type="domain" description="6-phosphogluconate dehydrogenase NADP-binding" evidence="5">
    <location>
        <begin position="21"/>
        <end position="186"/>
    </location>
</feature>
<dbReference type="EMBL" id="FNBW01000018">
    <property type="protein sequence ID" value="SDG45609.1"/>
    <property type="molecule type" value="Genomic_DNA"/>
</dbReference>
<keyword evidence="2" id="KW-0560">Oxidoreductase</keyword>
<comment type="caution">
    <text evidence="7">The sequence shown here is derived from an EMBL/GenBank/DDBJ whole genome shotgun (WGS) entry which is preliminary data.</text>
</comment>
<dbReference type="InterPro" id="IPR006115">
    <property type="entry name" value="6PGDH_NADP-bd"/>
</dbReference>
<dbReference type="PANTHER" id="PTHR43060">
    <property type="entry name" value="3-HYDROXYISOBUTYRATE DEHYDROGENASE-LIKE 1, MITOCHONDRIAL-RELATED"/>
    <property type="match status" value="1"/>
</dbReference>
<dbReference type="GO" id="GO:0051287">
    <property type="term" value="F:NAD binding"/>
    <property type="evidence" value="ECO:0007669"/>
    <property type="project" value="InterPro"/>
</dbReference>
<feature type="domain" description="3-hydroxyisobutyrate dehydrogenase-like NAD-binding" evidence="6">
    <location>
        <begin position="189"/>
        <end position="307"/>
    </location>
</feature>
<dbReference type="SUPFAM" id="SSF51735">
    <property type="entry name" value="NAD(P)-binding Rossmann-fold domains"/>
    <property type="match status" value="1"/>
</dbReference>
<dbReference type="Pfam" id="PF03446">
    <property type="entry name" value="NAD_binding_2"/>
    <property type="match status" value="1"/>
</dbReference>
<protein>
    <submittedName>
        <fullName evidence="7">3-hydroxyisobutyrate dehydrogenase</fullName>
    </submittedName>
</protein>
<evidence type="ECO:0000256" key="2">
    <source>
        <dbReference type="ARBA" id="ARBA00023002"/>
    </source>
</evidence>
<dbReference type="Pfam" id="PF14833">
    <property type="entry name" value="NAD_binding_11"/>
    <property type="match status" value="1"/>
</dbReference>
<evidence type="ECO:0000256" key="4">
    <source>
        <dbReference type="PIRSR" id="PIRSR000103-1"/>
    </source>
</evidence>
<reference evidence="7 8" key="1">
    <citation type="submission" date="2016-10" db="EMBL/GenBank/DDBJ databases">
        <authorList>
            <person name="Varghese N."/>
            <person name="Submissions S."/>
        </authorList>
    </citation>
    <scope>NUCLEOTIDE SEQUENCE [LARGE SCALE GENOMIC DNA]</scope>
    <source>
        <strain evidence="7 8">DSM 18839</strain>
    </source>
</reference>
<dbReference type="PIRSF" id="PIRSF000103">
    <property type="entry name" value="HIBADH"/>
    <property type="match status" value="1"/>
</dbReference>
<dbReference type="InterPro" id="IPR015815">
    <property type="entry name" value="HIBADH-related"/>
</dbReference>
<dbReference type="InterPro" id="IPR013328">
    <property type="entry name" value="6PGD_dom2"/>
</dbReference>
<evidence type="ECO:0000256" key="1">
    <source>
        <dbReference type="ARBA" id="ARBA00009080"/>
    </source>
</evidence>
<dbReference type="GO" id="GO:0016054">
    <property type="term" value="P:organic acid catabolic process"/>
    <property type="evidence" value="ECO:0007669"/>
    <property type="project" value="UniProtKB-ARBA"/>
</dbReference>
<dbReference type="InterPro" id="IPR029154">
    <property type="entry name" value="HIBADH-like_NADP-bd"/>
</dbReference>
<dbReference type="AlphaFoldDB" id="A0A8G2BLU4"/>
<organism evidence="7 8">
    <name type="scientific">Thalassobaculum litoreum DSM 18839</name>
    <dbReference type="NCBI Taxonomy" id="1123362"/>
    <lineage>
        <taxon>Bacteria</taxon>
        <taxon>Pseudomonadati</taxon>
        <taxon>Pseudomonadota</taxon>
        <taxon>Alphaproteobacteria</taxon>
        <taxon>Rhodospirillales</taxon>
        <taxon>Thalassobaculaceae</taxon>
        <taxon>Thalassobaculum</taxon>
    </lineage>
</organism>
<gene>
    <name evidence="7" type="ORF">SAMN05660686_04458</name>
</gene>